<sequence>MDREFTTTRGILVAMATEDPNTFLGCVSNAGLEDDDIEGLEYLVDMARRAPGYDARADMLRIRGVC</sequence>
<evidence type="ECO:0000313" key="1">
    <source>
        <dbReference type="EMBL" id="PQA85847.1"/>
    </source>
</evidence>
<evidence type="ECO:0000313" key="2">
    <source>
        <dbReference type="Proteomes" id="UP000239504"/>
    </source>
</evidence>
<comment type="caution">
    <text evidence="1">The sequence shown here is derived from an EMBL/GenBank/DDBJ whole genome shotgun (WGS) entry which is preliminary data.</text>
</comment>
<dbReference type="Proteomes" id="UP000239504">
    <property type="component" value="Unassembled WGS sequence"/>
</dbReference>
<accession>A0A2S7K028</accession>
<reference evidence="1 2" key="1">
    <citation type="submission" date="2017-12" db="EMBL/GenBank/DDBJ databases">
        <authorList>
            <person name="Hurst M.R.H."/>
        </authorList>
    </citation>
    <scope>NUCLEOTIDE SEQUENCE [LARGE SCALE GENOMIC DNA]</scope>
    <source>
        <strain evidence="1 2">SY-3-19</strain>
    </source>
</reference>
<protein>
    <submittedName>
        <fullName evidence="1">Uncharacterized protein</fullName>
    </submittedName>
</protein>
<organism evidence="1 2">
    <name type="scientific">Hyphococcus luteus</name>
    <dbReference type="NCBI Taxonomy" id="2058213"/>
    <lineage>
        <taxon>Bacteria</taxon>
        <taxon>Pseudomonadati</taxon>
        <taxon>Pseudomonadota</taxon>
        <taxon>Alphaproteobacteria</taxon>
        <taxon>Parvularculales</taxon>
        <taxon>Parvularculaceae</taxon>
        <taxon>Hyphococcus</taxon>
    </lineage>
</organism>
<name>A0A2S7K028_9PROT</name>
<dbReference type="EMBL" id="PJCH01000016">
    <property type="protein sequence ID" value="PQA85847.1"/>
    <property type="molecule type" value="Genomic_DNA"/>
</dbReference>
<gene>
    <name evidence="1" type="ORF">CW354_20120</name>
</gene>
<proteinExistence type="predicted"/>
<dbReference type="AlphaFoldDB" id="A0A2S7K028"/>
<dbReference type="RefSeq" id="WP_104831900.1">
    <property type="nucleotide sequence ID" value="NZ_PJCH01000016.1"/>
</dbReference>
<keyword evidence="2" id="KW-1185">Reference proteome</keyword>